<accession>C4Z7X0</accession>
<dbReference type="HOGENOM" id="CLU_3251661_0_0_9"/>
<organism evidence="1 2">
    <name type="scientific">Lachnospira eligens (strain ATCC 27750 / DSM 3376 / VPI C15-48 / C15-B4)</name>
    <name type="common">Eubacterium eligens</name>
    <dbReference type="NCBI Taxonomy" id="515620"/>
    <lineage>
        <taxon>Bacteria</taxon>
        <taxon>Bacillati</taxon>
        <taxon>Bacillota</taxon>
        <taxon>Clostridia</taxon>
        <taxon>Lachnospirales</taxon>
        <taxon>Lachnospiraceae</taxon>
        <taxon>Lachnospira</taxon>
    </lineage>
</organism>
<evidence type="ECO:0000313" key="1">
    <source>
        <dbReference type="EMBL" id="ACR73398.1"/>
    </source>
</evidence>
<protein>
    <submittedName>
        <fullName evidence="1">Uncharacterized protein</fullName>
    </submittedName>
</protein>
<dbReference type="AlphaFoldDB" id="C4Z7X0"/>
<dbReference type="EMBL" id="CP001106">
    <property type="protein sequence ID" value="ACR73398.1"/>
    <property type="molecule type" value="Genomic_DNA"/>
</dbReference>
<name>C4Z7X0_LACE2</name>
<evidence type="ECO:0000313" key="2">
    <source>
        <dbReference type="Proteomes" id="UP000001476"/>
    </source>
</evidence>
<geneLocation type="plasmid" evidence="2">
    <name>pEubeli2</name>
</geneLocation>
<proteinExistence type="predicted"/>
<reference evidence="1 2" key="1">
    <citation type="journal article" date="2009" name="Proc. Natl. Acad. Sci. U.S.A.">
        <title>Characterizing a model human gut microbiota composed of members of its two dominant bacterial phyla.</title>
        <authorList>
            <person name="Mahowald M.A."/>
            <person name="Rey F.E."/>
            <person name="Seedorf H."/>
            <person name="Turnbaugh P.J."/>
            <person name="Fulton R.S."/>
            <person name="Wollam A."/>
            <person name="Shah N."/>
            <person name="Wang C."/>
            <person name="Magrini V."/>
            <person name="Wilson R.K."/>
            <person name="Cantarel B.L."/>
            <person name="Coutinho P.M."/>
            <person name="Henrissat B."/>
            <person name="Crock L.W."/>
            <person name="Russell A."/>
            <person name="Verberkmoes N.C."/>
            <person name="Hettich R.L."/>
            <person name="Gordon J.I."/>
        </authorList>
    </citation>
    <scope>NUCLEOTIDE SEQUENCE [LARGE SCALE GENOMIC DNA]</scope>
    <source>
        <strain evidence="2">ATCC 27750 / DSM 3376 / VPI C15-48 / C15-B4</strain>
        <plasmid evidence="1">unnamed</plasmid>
    </source>
</reference>
<keyword evidence="1" id="KW-0614">Plasmid</keyword>
<dbReference type="Proteomes" id="UP000001476">
    <property type="component" value="Plasmid pEubeli2"/>
</dbReference>
<keyword evidence="2" id="KW-1185">Reference proteome</keyword>
<dbReference type="KEGG" id="eel:EUBELI_20253"/>
<sequence length="42" mass="5072">MIDNPNIHISKIKIDFFISKSLLFSKNRHKSRQCLLKYCYID</sequence>
<gene>
    <name evidence="1" type="ordered locus">EUBELI_20253</name>
</gene>